<evidence type="ECO:0000256" key="1">
    <source>
        <dbReference type="SAM" id="SignalP"/>
    </source>
</evidence>
<dbReference type="EMBL" id="QNUK01000023">
    <property type="protein sequence ID" value="KAF5907264.1"/>
    <property type="molecule type" value="Genomic_DNA"/>
</dbReference>
<organism evidence="2 3">
    <name type="scientific">Clarias magur</name>
    <name type="common">Asian catfish</name>
    <name type="synonym">Macropteronotus magur</name>
    <dbReference type="NCBI Taxonomy" id="1594786"/>
    <lineage>
        <taxon>Eukaryota</taxon>
        <taxon>Metazoa</taxon>
        <taxon>Chordata</taxon>
        <taxon>Craniata</taxon>
        <taxon>Vertebrata</taxon>
        <taxon>Euteleostomi</taxon>
        <taxon>Actinopterygii</taxon>
        <taxon>Neopterygii</taxon>
        <taxon>Teleostei</taxon>
        <taxon>Ostariophysi</taxon>
        <taxon>Siluriformes</taxon>
        <taxon>Clariidae</taxon>
        <taxon>Clarias</taxon>
    </lineage>
</organism>
<evidence type="ECO:0000313" key="3">
    <source>
        <dbReference type="Proteomes" id="UP000727407"/>
    </source>
</evidence>
<keyword evidence="2" id="KW-0675">Receptor</keyword>
<accession>A0A8J4U8G6</accession>
<feature type="chain" id="PRO_5035265645" evidence="1">
    <location>
        <begin position="26"/>
        <end position="61"/>
    </location>
</feature>
<dbReference type="AlphaFoldDB" id="A0A8J4U8G6"/>
<proteinExistence type="predicted"/>
<keyword evidence="3" id="KW-1185">Reference proteome</keyword>
<reference evidence="2" key="1">
    <citation type="submission" date="2020-07" db="EMBL/GenBank/DDBJ databases">
        <title>Clarias magur genome sequencing, assembly and annotation.</title>
        <authorList>
            <person name="Kushwaha B."/>
            <person name="Kumar R."/>
            <person name="Das P."/>
            <person name="Joshi C.G."/>
            <person name="Kumar D."/>
            <person name="Nagpure N.S."/>
            <person name="Pandey M."/>
            <person name="Agarwal S."/>
            <person name="Srivastava S."/>
            <person name="Singh M."/>
            <person name="Sahoo L."/>
            <person name="Jayasankar P."/>
            <person name="Meher P.K."/>
            <person name="Koringa P.G."/>
            <person name="Iquebal M.A."/>
            <person name="Das S.P."/>
            <person name="Bit A."/>
            <person name="Patnaik S."/>
            <person name="Patel N."/>
            <person name="Shah T.M."/>
            <person name="Hinsu A."/>
            <person name="Jena J.K."/>
        </authorList>
    </citation>
    <scope>NUCLEOTIDE SEQUENCE</scope>
    <source>
        <strain evidence="2">CIFAMagur01</strain>
        <tissue evidence="2">Testis</tissue>
    </source>
</reference>
<protein>
    <submittedName>
        <fullName evidence="2">Taste receptor type 1 member 1-like</fullName>
    </submittedName>
</protein>
<gene>
    <name evidence="2" type="ORF">DAT39_002975</name>
</gene>
<keyword evidence="1" id="KW-0732">Signal</keyword>
<dbReference type="Proteomes" id="UP000727407">
    <property type="component" value="Unassembled WGS sequence"/>
</dbReference>
<name>A0A8J4U8G6_CLAMG</name>
<sequence length="61" mass="6794">MLRCVFLGCLLNLAFHFFAKHECKADEFNLPGHYKLGGIFHVHSTSDVVVPSSPMALECNT</sequence>
<feature type="non-terminal residue" evidence="2">
    <location>
        <position position="61"/>
    </location>
</feature>
<feature type="signal peptide" evidence="1">
    <location>
        <begin position="1"/>
        <end position="25"/>
    </location>
</feature>
<evidence type="ECO:0000313" key="2">
    <source>
        <dbReference type="EMBL" id="KAF5907264.1"/>
    </source>
</evidence>
<comment type="caution">
    <text evidence="2">The sequence shown here is derived from an EMBL/GenBank/DDBJ whole genome shotgun (WGS) entry which is preliminary data.</text>
</comment>